<comment type="similarity">
    <text evidence="2">Belongs to the GMC oxidoreductase family.</text>
</comment>
<dbReference type="Pfam" id="PF00732">
    <property type="entry name" value="GMC_oxred_N"/>
    <property type="match status" value="1"/>
</dbReference>
<keyword evidence="3" id="KW-0285">Flavoprotein</keyword>
<dbReference type="InterPro" id="IPR012132">
    <property type="entry name" value="GMC_OxRdtase"/>
</dbReference>
<feature type="domain" description="Glucose-methanol-choline oxidoreductase N-terminal" evidence="6">
    <location>
        <begin position="257"/>
        <end position="271"/>
    </location>
</feature>
<dbReference type="PROSITE" id="PS51257">
    <property type="entry name" value="PROKAR_LIPOPROTEIN"/>
    <property type="match status" value="1"/>
</dbReference>
<evidence type="ECO:0000313" key="7">
    <source>
        <dbReference type="EMBL" id="SOY77522.1"/>
    </source>
</evidence>
<dbReference type="GO" id="GO:0050660">
    <property type="term" value="F:flavin adenine dinucleotide binding"/>
    <property type="evidence" value="ECO:0007669"/>
    <property type="project" value="InterPro"/>
</dbReference>
<dbReference type="SUPFAM" id="SSF51905">
    <property type="entry name" value="FAD/NAD(P)-binding domain"/>
    <property type="match status" value="1"/>
</dbReference>
<dbReference type="GO" id="GO:0016614">
    <property type="term" value="F:oxidoreductase activity, acting on CH-OH group of donors"/>
    <property type="evidence" value="ECO:0007669"/>
    <property type="project" value="InterPro"/>
</dbReference>
<dbReference type="InterPro" id="IPR036188">
    <property type="entry name" value="FAD/NAD-bd_sf"/>
</dbReference>
<evidence type="ECO:0000256" key="3">
    <source>
        <dbReference type="ARBA" id="ARBA00022630"/>
    </source>
</evidence>
<evidence type="ECO:0000259" key="6">
    <source>
        <dbReference type="PROSITE" id="PS00624"/>
    </source>
</evidence>
<gene>
    <name evidence="7" type="ORF">CBM2589_U10039</name>
</gene>
<dbReference type="InterPro" id="IPR007867">
    <property type="entry name" value="GMC_OxRtase_C"/>
</dbReference>
<evidence type="ECO:0000256" key="1">
    <source>
        <dbReference type="ARBA" id="ARBA00001974"/>
    </source>
</evidence>
<protein>
    <submittedName>
        <fullName evidence="7">L-sorbose 1-dehydrogenase</fullName>
        <ecNumber evidence="7">1.1.99.32</ecNumber>
    </submittedName>
</protein>
<sequence length="543" mass="59891">MRTESDLFDYIVVGAGSAGCVLANRLSRNPDVRVLLVEAGGADINPWIHIPVGYLYTRGKPSTDWCFRTEPERFLGGKSLPYPRGRVLGGCSSINGMVYTRGHAADYDGWEAAGNPGWGWHDVVPFFRQTERYTGPRSEWHGTEGEWFVEDRNEPWDILESVRDAASFLGVPRSRDFNSGETFGSGYYQINQNRGRRSSLATAMLRPAKSRRNLRIITGALVDRIHFDGRRATGISFISRGKPHTAQATNEIILAAGAIGSPAILQRSGVGDRKHLGTLGISVIADLPGVGADLQDHLQTRIVTRVSNTETMNERLCSWFHKTMMATEYALFRRGPLAMVPSQLGGFAKSSHAISAPDLQFFVQMGSMDASGQFHDFPAITVAICNLQPKSRGHVRITSRAPEKAPEIVLNYLSDPVDRNLLLEAVRFVRELWDAPPLKRYCPEEIVPGRTFCSDEDILREGAAVSSAIFHPTSTCRMGKDELSVVDHRLRVHGLAALRIADASIMPRITSANTNAPTVMIAEKAAAMILEDRGRTGRNATQY</sequence>
<feature type="binding site" evidence="5">
    <location>
        <position position="222"/>
    </location>
    <ligand>
        <name>FAD</name>
        <dbReference type="ChEBI" id="CHEBI:57692"/>
    </ligand>
</feature>
<dbReference type="InterPro" id="IPR000172">
    <property type="entry name" value="GMC_OxRdtase_N"/>
</dbReference>
<dbReference type="Gene3D" id="3.30.560.10">
    <property type="entry name" value="Glucose Oxidase, domain 3"/>
    <property type="match status" value="1"/>
</dbReference>
<name>A0A375CQ39_9BURK</name>
<dbReference type="Proteomes" id="UP000256297">
    <property type="component" value="Unassembled WGS sequence"/>
</dbReference>
<comment type="caution">
    <text evidence="7">The sequence shown here is derived from an EMBL/GenBank/DDBJ whole genome shotgun (WGS) entry which is preliminary data.</text>
</comment>
<dbReference type="PIRSF" id="PIRSF000137">
    <property type="entry name" value="Alcohol_oxidase"/>
    <property type="match status" value="1"/>
</dbReference>
<dbReference type="PROSITE" id="PS00624">
    <property type="entry name" value="GMC_OXRED_2"/>
    <property type="match status" value="1"/>
</dbReference>
<dbReference type="PANTHER" id="PTHR11552">
    <property type="entry name" value="GLUCOSE-METHANOL-CHOLINE GMC OXIDOREDUCTASE"/>
    <property type="match status" value="1"/>
</dbReference>
<reference evidence="8" key="1">
    <citation type="submission" date="2018-01" db="EMBL/GenBank/DDBJ databases">
        <authorList>
            <person name="Gaut B.S."/>
            <person name="Morton B.R."/>
            <person name="Clegg M.T."/>
            <person name="Duvall M.R."/>
        </authorList>
    </citation>
    <scope>NUCLEOTIDE SEQUENCE [LARGE SCALE GENOMIC DNA]</scope>
</reference>
<dbReference type="EMBL" id="OFSP01000078">
    <property type="protein sequence ID" value="SOY77522.1"/>
    <property type="molecule type" value="Genomic_DNA"/>
</dbReference>
<evidence type="ECO:0000256" key="4">
    <source>
        <dbReference type="ARBA" id="ARBA00022827"/>
    </source>
</evidence>
<dbReference type="AlphaFoldDB" id="A0A375CQ39"/>
<evidence type="ECO:0000256" key="5">
    <source>
        <dbReference type="PIRSR" id="PIRSR000137-2"/>
    </source>
</evidence>
<keyword evidence="7" id="KW-0560">Oxidoreductase</keyword>
<dbReference type="Pfam" id="PF05199">
    <property type="entry name" value="GMC_oxred_C"/>
    <property type="match status" value="1"/>
</dbReference>
<dbReference type="EC" id="1.1.99.32" evidence="7"/>
<evidence type="ECO:0000256" key="2">
    <source>
        <dbReference type="ARBA" id="ARBA00010790"/>
    </source>
</evidence>
<dbReference type="SUPFAM" id="SSF54373">
    <property type="entry name" value="FAD-linked reductases, C-terminal domain"/>
    <property type="match status" value="1"/>
</dbReference>
<feature type="binding site" evidence="5">
    <location>
        <position position="87"/>
    </location>
    <ligand>
        <name>FAD</name>
        <dbReference type="ChEBI" id="CHEBI:57692"/>
    </ligand>
</feature>
<comment type="cofactor">
    <cofactor evidence="1 5">
        <name>FAD</name>
        <dbReference type="ChEBI" id="CHEBI:57692"/>
    </cofactor>
</comment>
<organism evidence="7 8">
    <name type="scientific">Cupriavidus taiwanensis</name>
    <dbReference type="NCBI Taxonomy" id="164546"/>
    <lineage>
        <taxon>Bacteria</taxon>
        <taxon>Pseudomonadati</taxon>
        <taxon>Pseudomonadota</taxon>
        <taxon>Betaproteobacteria</taxon>
        <taxon>Burkholderiales</taxon>
        <taxon>Burkholderiaceae</taxon>
        <taxon>Cupriavidus</taxon>
    </lineage>
</organism>
<dbReference type="PANTHER" id="PTHR11552:SF147">
    <property type="entry name" value="CHOLINE DEHYDROGENASE, MITOCHONDRIAL"/>
    <property type="match status" value="1"/>
</dbReference>
<dbReference type="Gene3D" id="3.50.50.60">
    <property type="entry name" value="FAD/NAD(P)-binding domain"/>
    <property type="match status" value="1"/>
</dbReference>
<feature type="binding site" evidence="5">
    <location>
        <begin position="95"/>
        <end position="98"/>
    </location>
    <ligand>
        <name>FAD</name>
        <dbReference type="ChEBI" id="CHEBI:57692"/>
    </ligand>
</feature>
<evidence type="ECO:0000313" key="8">
    <source>
        <dbReference type="Proteomes" id="UP000256297"/>
    </source>
</evidence>
<accession>A0A375CQ39</accession>
<proteinExistence type="inferred from homology"/>
<keyword evidence="4 5" id="KW-0274">FAD</keyword>